<feature type="compositionally biased region" description="Low complexity" evidence="1">
    <location>
        <begin position="331"/>
        <end position="348"/>
    </location>
</feature>
<evidence type="ECO:0000313" key="3">
    <source>
        <dbReference type="Proteomes" id="UP000037035"/>
    </source>
</evidence>
<keyword evidence="3" id="KW-1185">Reference proteome</keyword>
<dbReference type="Proteomes" id="UP000037035">
    <property type="component" value="Unassembled WGS sequence"/>
</dbReference>
<dbReference type="AlphaFoldDB" id="A0A0L6VG85"/>
<name>A0A0L6VG85_9BASI</name>
<dbReference type="EMBL" id="LAVV01006466">
    <property type="protein sequence ID" value="KNZ59763.1"/>
    <property type="molecule type" value="Genomic_DNA"/>
</dbReference>
<sequence length="448" mass="50755">MAIYSLPSLRQPESITPQFYFSSQSFVAKAQADIDNLLNTWQQSITATALKKQQQGPFLRFKSIYAKLGWIYIHLAVIDPALRKHWFNSLTRLFLNNLKHPEPLKQIATIFALYALWGTQPPESVLGPKHFIVIDPETKEYLDNFPEKHAEQLNKYFKDSIDESFQQTNNTTKNVNNQQQQRQSNSSALSIKHRAHLDPNIFGPPPPMIKPSHSLYQVLRNLREQNAFIIQPTQTALIYPPLPTNWLSQENSNDPSQQPPHPFDHPQPAQKIASISSHKFDSTAIDELITSTRNELTKTQKDDPLSLCDPIELNRLRNSYLDTKSFLTGQQQQASLSLSPSSSSAAPSVRNQEPPDPLTRELFAEAIGMTRKVIQKTGPGLDHLLFPNDHRSSFQSNPTTNNNNQNSNLEDEHSNGDDPQLNSLDAFFLVDQANSIPELQKLLSNTNH</sequence>
<comment type="caution">
    <text evidence="2">The sequence shown here is derived from an EMBL/GenBank/DDBJ whole genome shotgun (WGS) entry which is preliminary data.</text>
</comment>
<feature type="region of interest" description="Disordered" evidence="1">
    <location>
        <begin position="331"/>
        <end position="356"/>
    </location>
</feature>
<dbReference type="OrthoDB" id="3253083at2759"/>
<accession>A0A0L6VG85</accession>
<feature type="region of interest" description="Disordered" evidence="1">
    <location>
        <begin position="380"/>
        <end position="422"/>
    </location>
</feature>
<feature type="compositionally biased region" description="Low complexity" evidence="1">
    <location>
        <begin position="393"/>
        <end position="408"/>
    </location>
</feature>
<dbReference type="STRING" id="27349.A0A0L6VG85"/>
<feature type="region of interest" description="Disordered" evidence="1">
    <location>
        <begin position="246"/>
        <end position="271"/>
    </location>
</feature>
<organism evidence="2 3">
    <name type="scientific">Puccinia sorghi</name>
    <dbReference type="NCBI Taxonomy" id="27349"/>
    <lineage>
        <taxon>Eukaryota</taxon>
        <taxon>Fungi</taxon>
        <taxon>Dikarya</taxon>
        <taxon>Basidiomycota</taxon>
        <taxon>Pucciniomycotina</taxon>
        <taxon>Pucciniomycetes</taxon>
        <taxon>Pucciniales</taxon>
        <taxon>Pucciniaceae</taxon>
        <taxon>Puccinia</taxon>
    </lineage>
</organism>
<proteinExistence type="predicted"/>
<reference evidence="2 3" key="1">
    <citation type="submission" date="2015-08" db="EMBL/GenBank/DDBJ databases">
        <title>Next Generation Sequencing and Analysis of the Genome of Puccinia sorghi L Schw, the Causal Agent of Maize Common Rust.</title>
        <authorList>
            <person name="Rochi L."/>
            <person name="Burguener G."/>
            <person name="Darino M."/>
            <person name="Turjanski A."/>
            <person name="Kreff E."/>
            <person name="Dieguez M.J."/>
            <person name="Sacco F."/>
        </authorList>
    </citation>
    <scope>NUCLEOTIDE SEQUENCE [LARGE SCALE GENOMIC DNA]</scope>
    <source>
        <strain evidence="2 3">RO10H11247</strain>
    </source>
</reference>
<protein>
    <submittedName>
        <fullName evidence="2">Uncharacterized protein</fullName>
    </submittedName>
</protein>
<evidence type="ECO:0000256" key="1">
    <source>
        <dbReference type="SAM" id="MobiDB-lite"/>
    </source>
</evidence>
<gene>
    <name evidence="2" type="ORF">VP01_1666g2</name>
</gene>
<dbReference type="VEuPathDB" id="FungiDB:VP01_1666g2"/>
<evidence type="ECO:0000313" key="2">
    <source>
        <dbReference type="EMBL" id="KNZ59763.1"/>
    </source>
</evidence>